<accession>A0AAV2Z2L6</accession>
<evidence type="ECO:0000256" key="1">
    <source>
        <dbReference type="ARBA" id="ARBA00001968"/>
    </source>
</evidence>
<name>A0AAV2Z2L6_9STRA</name>
<comment type="cofactor">
    <cofactor evidence="1">
        <name>a divalent metal cation</name>
        <dbReference type="ChEBI" id="CHEBI:60240"/>
    </cofactor>
</comment>
<dbReference type="AlphaFoldDB" id="A0AAV2Z2L6"/>
<dbReference type="GO" id="GO:0046872">
    <property type="term" value="F:metal ion binding"/>
    <property type="evidence" value="ECO:0007669"/>
    <property type="project" value="UniProtKB-KW"/>
</dbReference>
<dbReference type="Pfam" id="PF13359">
    <property type="entry name" value="DDE_Tnp_4"/>
    <property type="match status" value="1"/>
</dbReference>
<dbReference type="Proteomes" id="UP001146120">
    <property type="component" value="Unassembled WGS sequence"/>
</dbReference>
<feature type="domain" description="DDE Tnp4" evidence="3">
    <location>
        <begin position="65"/>
        <end position="228"/>
    </location>
</feature>
<keyword evidence="2" id="KW-0479">Metal-binding</keyword>
<dbReference type="InterPro" id="IPR027806">
    <property type="entry name" value="HARBI1_dom"/>
</dbReference>
<evidence type="ECO:0000259" key="3">
    <source>
        <dbReference type="Pfam" id="PF13359"/>
    </source>
</evidence>
<gene>
    <name evidence="4" type="ORF">N0F65_001875</name>
</gene>
<reference evidence="4" key="2">
    <citation type="journal article" date="2023" name="Microbiol Resour">
        <title>Decontamination and Annotation of the Draft Genome Sequence of the Oomycete Lagenidium giganteum ARSEF 373.</title>
        <authorList>
            <person name="Morgan W.R."/>
            <person name="Tartar A."/>
        </authorList>
    </citation>
    <scope>NUCLEOTIDE SEQUENCE</scope>
    <source>
        <strain evidence="4">ARSEF 373</strain>
    </source>
</reference>
<evidence type="ECO:0000256" key="2">
    <source>
        <dbReference type="ARBA" id="ARBA00022723"/>
    </source>
</evidence>
<protein>
    <recommendedName>
        <fullName evidence="3">DDE Tnp4 domain-containing protein</fullName>
    </recommendedName>
</protein>
<proteinExistence type="predicted"/>
<organism evidence="4 5">
    <name type="scientific">Lagenidium giganteum</name>
    <dbReference type="NCBI Taxonomy" id="4803"/>
    <lineage>
        <taxon>Eukaryota</taxon>
        <taxon>Sar</taxon>
        <taxon>Stramenopiles</taxon>
        <taxon>Oomycota</taxon>
        <taxon>Peronosporomycetes</taxon>
        <taxon>Pythiales</taxon>
        <taxon>Pythiaceae</taxon>
    </lineage>
</organism>
<sequence>MMLTVLKHYDTCEQHASDFSKRTSTFEKLVGKMIDIVEPILFSHLIRPVSMKERRDRQMVFKYYPHALYATDRYFSGKHWQYGFKLECAVAYPGVAVHVSKHYPGSVHDTTIVLENLATHRKLLAKTDEDGAVADYRELALEYPDQHIMLVDKRYVGAPNHMRCIHPKKGSAATLSREDVALNQRISSDRVIVENYFGRVCSLWKVLAATYKWQEDRYDQVSRLCFALRIFTSSFGPCVSKTRPITNKFCLAMQA</sequence>
<comment type="caution">
    <text evidence="4">The sequence shown here is derived from an EMBL/GenBank/DDBJ whole genome shotgun (WGS) entry which is preliminary data.</text>
</comment>
<evidence type="ECO:0000313" key="5">
    <source>
        <dbReference type="Proteomes" id="UP001146120"/>
    </source>
</evidence>
<keyword evidence="5" id="KW-1185">Reference proteome</keyword>
<reference evidence="4" key="1">
    <citation type="submission" date="2022-11" db="EMBL/GenBank/DDBJ databases">
        <authorList>
            <person name="Morgan W.R."/>
            <person name="Tartar A."/>
        </authorList>
    </citation>
    <scope>NUCLEOTIDE SEQUENCE</scope>
    <source>
        <strain evidence="4">ARSEF 373</strain>
    </source>
</reference>
<evidence type="ECO:0000313" key="4">
    <source>
        <dbReference type="EMBL" id="DAZ99638.1"/>
    </source>
</evidence>
<dbReference type="EMBL" id="DAKRPA010000079">
    <property type="protein sequence ID" value="DAZ99638.1"/>
    <property type="molecule type" value="Genomic_DNA"/>
</dbReference>